<evidence type="ECO:0000256" key="1">
    <source>
        <dbReference type="ARBA" id="ARBA00022980"/>
    </source>
</evidence>
<dbReference type="HAMAP" id="MF_00385">
    <property type="entry name" value="Ribosomal_bS16"/>
    <property type="match status" value="1"/>
</dbReference>
<accession>A0A2G9ZF35</accession>
<dbReference type="GO" id="GO:0003735">
    <property type="term" value="F:structural constituent of ribosome"/>
    <property type="evidence" value="ECO:0007669"/>
    <property type="project" value="InterPro"/>
</dbReference>
<dbReference type="GO" id="GO:0015935">
    <property type="term" value="C:small ribosomal subunit"/>
    <property type="evidence" value="ECO:0007669"/>
    <property type="project" value="TreeGrafter"/>
</dbReference>
<gene>
    <name evidence="3 5" type="primary">rpsP</name>
    <name evidence="5" type="ORF">COX24_01665</name>
</gene>
<comment type="similarity">
    <text evidence="3">Belongs to the bacterial ribosomal protein bS16 family.</text>
</comment>
<evidence type="ECO:0000256" key="3">
    <source>
        <dbReference type="HAMAP-Rule" id="MF_00385"/>
    </source>
</evidence>
<dbReference type="GO" id="GO:0005737">
    <property type="term" value="C:cytoplasm"/>
    <property type="evidence" value="ECO:0007669"/>
    <property type="project" value="UniProtKB-ARBA"/>
</dbReference>
<dbReference type="Pfam" id="PF00886">
    <property type="entry name" value="Ribosomal_S16"/>
    <property type="match status" value="1"/>
</dbReference>
<sequence length="112" mass="12612">MLTIRFTRKGKKNQPFFRMVVCDKKNSAKAGKSLEILGNYNPITKEKGIKKERVEHWLKVGAQPSDRVHNFLISEGVIKGEKIAVHAKSKKKEGETEEKTAPPETPEAKPAE</sequence>
<dbReference type="PANTHER" id="PTHR12919:SF20">
    <property type="entry name" value="SMALL RIBOSOMAL SUBUNIT PROTEIN BS16M"/>
    <property type="match status" value="1"/>
</dbReference>
<protein>
    <recommendedName>
        <fullName evidence="3">Small ribosomal subunit protein bS16</fullName>
    </recommendedName>
</protein>
<dbReference type="GO" id="GO:0006412">
    <property type="term" value="P:translation"/>
    <property type="evidence" value="ECO:0007669"/>
    <property type="project" value="UniProtKB-UniRule"/>
</dbReference>
<comment type="caution">
    <text evidence="5">The sequence shown here is derived from an EMBL/GenBank/DDBJ whole genome shotgun (WGS) entry which is preliminary data.</text>
</comment>
<keyword evidence="2 3" id="KW-0687">Ribonucleoprotein</keyword>
<evidence type="ECO:0000313" key="5">
    <source>
        <dbReference type="EMBL" id="PIP31789.1"/>
    </source>
</evidence>
<dbReference type="EMBL" id="PCSB01000032">
    <property type="protein sequence ID" value="PIP31789.1"/>
    <property type="molecule type" value="Genomic_DNA"/>
</dbReference>
<evidence type="ECO:0000256" key="4">
    <source>
        <dbReference type="SAM" id="MobiDB-lite"/>
    </source>
</evidence>
<keyword evidence="1 3" id="KW-0689">Ribosomal protein</keyword>
<name>A0A2G9ZF35_9BACT</name>
<dbReference type="InterPro" id="IPR000307">
    <property type="entry name" value="Ribosomal_bS16"/>
</dbReference>
<dbReference type="InterPro" id="IPR023803">
    <property type="entry name" value="Ribosomal_bS16_dom_sf"/>
</dbReference>
<proteinExistence type="inferred from homology"/>
<dbReference type="NCBIfam" id="TIGR00002">
    <property type="entry name" value="S16"/>
    <property type="match status" value="1"/>
</dbReference>
<dbReference type="AlphaFoldDB" id="A0A2G9ZF35"/>
<reference evidence="5 6" key="1">
    <citation type="submission" date="2017-09" db="EMBL/GenBank/DDBJ databases">
        <title>Depth-based differentiation of microbial function through sediment-hosted aquifers and enrichment of novel symbionts in the deep terrestrial subsurface.</title>
        <authorList>
            <person name="Probst A.J."/>
            <person name="Ladd B."/>
            <person name="Jarett J.K."/>
            <person name="Geller-Mcgrath D.E."/>
            <person name="Sieber C.M."/>
            <person name="Emerson J.B."/>
            <person name="Anantharaman K."/>
            <person name="Thomas B.C."/>
            <person name="Malmstrom R."/>
            <person name="Stieglmeier M."/>
            <person name="Klingl A."/>
            <person name="Woyke T."/>
            <person name="Ryan C.M."/>
            <person name="Banfield J.F."/>
        </authorList>
    </citation>
    <scope>NUCLEOTIDE SEQUENCE [LARGE SCALE GENOMIC DNA]</scope>
    <source>
        <strain evidence="5">CG23_combo_of_CG06-09_8_20_14_all_37_87_8</strain>
    </source>
</reference>
<dbReference type="SUPFAM" id="SSF54565">
    <property type="entry name" value="Ribosomal protein S16"/>
    <property type="match status" value="1"/>
</dbReference>
<feature type="region of interest" description="Disordered" evidence="4">
    <location>
        <begin position="86"/>
        <end position="112"/>
    </location>
</feature>
<evidence type="ECO:0000313" key="6">
    <source>
        <dbReference type="Proteomes" id="UP000230447"/>
    </source>
</evidence>
<organism evidence="5 6">
    <name type="scientific">bacterium (Candidatus Gribaldobacteria) CG23_combo_of_CG06-09_8_20_14_all_37_87_8</name>
    <dbReference type="NCBI Taxonomy" id="2014278"/>
    <lineage>
        <taxon>Bacteria</taxon>
        <taxon>Candidatus Gribaldobacteria</taxon>
    </lineage>
</organism>
<evidence type="ECO:0000256" key="2">
    <source>
        <dbReference type="ARBA" id="ARBA00023274"/>
    </source>
</evidence>
<dbReference type="PANTHER" id="PTHR12919">
    <property type="entry name" value="30S RIBOSOMAL PROTEIN S16"/>
    <property type="match status" value="1"/>
</dbReference>
<dbReference type="Gene3D" id="3.30.1320.10">
    <property type="match status" value="1"/>
</dbReference>
<dbReference type="Proteomes" id="UP000230447">
    <property type="component" value="Unassembled WGS sequence"/>
</dbReference>
<feature type="compositionally biased region" description="Basic and acidic residues" evidence="4">
    <location>
        <begin position="92"/>
        <end position="112"/>
    </location>
</feature>